<keyword evidence="3" id="KW-0444">Lipid biosynthesis</keyword>
<dbReference type="InterPro" id="IPR001206">
    <property type="entry name" value="Diacylglycerol_kinase_cat_dom"/>
</dbReference>
<dbReference type="PANTHER" id="PTHR12358:SF106">
    <property type="entry name" value="LIPID KINASE YEGS"/>
    <property type="match status" value="1"/>
</dbReference>
<evidence type="ECO:0000256" key="10">
    <source>
        <dbReference type="ARBA" id="ARBA00023098"/>
    </source>
</evidence>
<dbReference type="STRING" id="1216932.CM240_0963"/>
<dbReference type="Gene3D" id="3.40.50.10330">
    <property type="entry name" value="Probable inorganic polyphosphate/atp-NAD kinase, domain 1"/>
    <property type="match status" value="1"/>
</dbReference>
<keyword evidence="12" id="KW-1208">Phospholipid metabolism</keyword>
<comment type="similarity">
    <text evidence="2">Belongs to the diacylglycerol/lipid kinase family.</text>
</comment>
<evidence type="ECO:0000256" key="4">
    <source>
        <dbReference type="ARBA" id="ARBA00022679"/>
    </source>
</evidence>
<dbReference type="Gene3D" id="2.60.200.40">
    <property type="match status" value="1"/>
</dbReference>
<gene>
    <name evidence="14" type="ORF">CM240_0963</name>
</gene>
<dbReference type="HOGENOM" id="CLU_045532_1_0_9"/>
<dbReference type="GO" id="GO:0005886">
    <property type="term" value="C:plasma membrane"/>
    <property type="evidence" value="ECO:0007669"/>
    <property type="project" value="TreeGrafter"/>
</dbReference>
<dbReference type="InterPro" id="IPR050187">
    <property type="entry name" value="Lipid_Phosphate_FormReg"/>
</dbReference>
<dbReference type="InterPro" id="IPR017438">
    <property type="entry name" value="ATP-NAD_kinase_N"/>
</dbReference>
<dbReference type="EC" id="2.7.1.-" evidence="14"/>
<dbReference type="PATRIC" id="fig|1216932.3.peg.951"/>
<comment type="cofactor">
    <cofactor evidence="1">
        <name>Mg(2+)</name>
        <dbReference type="ChEBI" id="CHEBI:18420"/>
    </cofactor>
</comment>
<sequence>MKKVKFIYNPYSGEKSIINKVDKVIKVHQKHGYSIIPYRIELDNGLENAFEDINEGFEYVLVAGGDGTIDKAVNYMKHNNIDIPLAVLPVGTANDFAKLLGIPRSVEKACEQIVTSEVQEIDLGKVNDDYFINVASTGLFTDVSHKTDINLKNTMGKLAYYIKGVEEVSNLRKIPIKITSEEMNIEEDMYLLLIFNGQTAGNFKLAYNAKINDGLLDVILVKAASIPQTLTLFIQILREDHLDKGNNIIHFQTKSLEIFCDENLSTDIDGELGPAFPLKISCEHNGLKMKGIKL</sequence>
<dbReference type="PROSITE" id="PS50146">
    <property type="entry name" value="DAGK"/>
    <property type="match status" value="1"/>
</dbReference>
<keyword evidence="15" id="KW-1185">Reference proteome</keyword>
<dbReference type="KEGG" id="clt:CM240_0963"/>
<dbReference type="GO" id="GO:0046872">
    <property type="term" value="F:metal ion binding"/>
    <property type="evidence" value="ECO:0007669"/>
    <property type="project" value="UniProtKB-KW"/>
</dbReference>
<keyword evidence="5" id="KW-0479">Metal-binding</keyword>
<keyword evidence="6" id="KW-0547">Nucleotide-binding</keyword>
<dbReference type="Pfam" id="PF00781">
    <property type="entry name" value="DAGK_cat"/>
    <property type="match status" value="1"/>
</dbReference>
<dbReference type="eggNOG" id="COG1597">
    <property type="taxonomic scope" value="Bacteria"/>
</dbReference>
<dbReference type="NCBIfam" id="NF009605">
    <property type="entry name" value="PRK13059.1"/>
    <property type="match status" value="1"/>
</dbReference>
<dbReference type="GO" id="GO:0004143">
    <property type="term" value="F:ATP-dependent diacylglycerol kinase activity"/>
    <property type="evidence" value="ECO:0007669"/>
    <property type="project" value="TreeGrafter"/>
</dbReference>
<dbReference type="SUPFAM" id="SSF111331">
    <property type="entry name" value="NAD kinase/diacylglycerol kinase-like"/>
    <property type="match status" value="1"/>
</dbReference>
<evidence type="ECO:0000259" key="13">
    <source>
        <dbReference type="PROSITE" id="PS50146"/>
    </source>
</evidence>
<keyword evidence="10" id="KW-0443">Lipid metabolism</keyword>
<dbReference type="NCBIfam" id="TIGR00147">
    <property type="entry name" value="YegS/Rv2252/BmrU family lipid kinase"/>
    <property type="match status" value="1"/>
</dbReference>
<dbReference type="Pfam" id="PF19279">
    <property type="entry name" value="YegS_C"/>
    <property type="match status" value="1"/>
</dbReference>
<dbReference type="InterPro" id="IPR005218">
    <property type="entry name" value="Diacylglycerol/lipid_kinase"/>
</dbReference>
<reference evidence="14 15" key="1">
    <citation type="submission" date="2013-11" db="EMBL/GenBank/DDBJ databases">
        <title>Complete genome sequence of Clostridum sp. M2/40.</title>
        <authorList>
            <person name="Wibberg D."/>
            <person name="Puehler A."/>
            <person name="Schlueter A."/>
        </authorList>
    </citation>
    <scope>NUCLEOTIDE SEQUENCE [LARGE SCALE GENOMIC DNA]</scope>
    <source>
        <strain evidence="15">M2/40</strain>
    </source>
</reference>
<dbReference type="PANTHER" id="PTHR12358">
    <property type="entry name" value="SPHINGOSINE KINASE"/>
    <property type="match status" value="1"/>
</dbReference>
<dbReference type="RefSeq" id="WP_044036986.1">
    <property type="nucleotide sequence ID" value="NZ_HG917868.1"/>
</dbReference>
<keyword evidence="11" id="KW-0594">Phospholipid biosynthesis</keyword>
<dbReference type="AlphaFoldDB" id="W6S1F7"/>
<keyword evidence="9" id="KW-0460">Magnesium</keyword>
<keyword evidence="4 14" id="KW-0808">Transferase</keyword>
<dbReference type="InterPro" id="IPR045540">
    <property type="entry name" value="YegS/DAGK_C"/>
</dbReference>
<keyword evidence="7 14" id="KW-0418">Kinase</keyword>
<evidence type="ECO:0000313" key="15">
    <source>
        <dbReference type="Proteomes" id="UP000019426"/>
    </source>
</evidence>
<evidence type="ECO:0000313" key="14">
    <source>
        <dbReference type="EMBL" id="CDM68127.1"/>
    </source>
</evidence>
<name>W6S1F7_9CLOT</name>
<evidence type="ECO:0000256" key="3">
    <source>
        <dbReference type="ARBA" id="ARBA00022516"/>
    </source>
</evidence>
<dbReference type="EMBL" id="HG917868">
    <property type="protein sequence ID" value="CDM68127.1"/>
    <property type="molecule type" value="Genomic_DNA"/>
</dbReference>
<evidence type="ECO:0000256" key="5">
    <source>
        <dbReference type="ARBA" id="ARBA00022723"/>
    </source>
</evidence>
<dbReference type="GO" id="GO:0008654">
    <property type="term" value="P:phospholipid biosynthetic process"/>
    <property type="evidence" value="ECO:0007669"/>
    <property type="project" value="UniProtKB-KW"/>
</dbReference>
<dbReference type="InterPro" id="IPR016064">
    <property type="entry name" value="NAD/diacylglycerol_kinase_sf"/>
</dbReference>
<protein>
    <submittedName>
        <fullName evidence="14">Lipid kinase</fullName>
        <ecNumber evidence="14">2.7.1.-</ecNumber>
    </submittedName>
</protein>
<dbReference type="OrthoDB" id="142078at2"/>
<evidence type="ECO:0000256" key="8">
    <source>
        <dbReference type="ARBA" id="ARBA00022840"/>
    </source>
</evidence>
<evidence type="ECO:0000256" key="7">
    <source>
        <dbReference type="ARBA" id="ARBA00022777"/>
    </source>
</evidence>
<evidence type="ECO:0000256" key="11">
    <source>
        <dbReference type="ARBA" id="ARBA00023209"/>
    </source>
</evidence>
<evidence type="ECO:0000256" key="2">
    <source>
        <dbReference type="ARBA" id="ARBA00005983"/>
    </source>
</evidence>
<proteinExistence type="inferred from homology"/>
<accession>W6S1F7</accession>
<dbReference type="SMART" id="SM00046">
    <property type="entry name" value="DAGKc"/>
    <property type="match status" value="1"/>
</dbReference>
<dbReference type="GO" id="GO:0005524">
    <property type="term" value="F:ATP binding"/>
    <property type="evidence" value="ECO:0007669"/>
    <property type="project" value="UniProtKB-KW"/>
</dbReference>
<evidence type="ECO:0000256" key="12">
    <source>
        <dbReference type="ARBA" id="ARBA00023264"/>
    </source>
</evidence>
<feature type="domain" description="DAGKc" evidence="13">
    <location>
        <begin position="1"/>
        <end position="130"/>
    </location>
</feature>
<evidence type="ECO:0000256" key="9">
    <source>
        <dbReference type="ARBA" id="ARBA00022842"/>
    </source>
</evidence>
<evidence type="ECO:0000256" key="1">
    <source>
        <dbReference type="ARBA" id="ARBA00001946"/>
    </source>
</evidence>
<keyword evidence="8" id="KW-0067">ATP-binding</keyword>
<dbReference type="Proteomes" id="UP000019426">
    <property type="component" value="Chromosome M2/40_rep1"/>
</dbReference>
<organism evidence="14 15">
    <name type="scientific">Clostridium bornimense</name>
    <dbReference type="NCBI Taxonomy" id="1216932"/>
    <lineage>
        <taxon>Bacteria</taxon>
        <taxon>Bacillati</taxon>
        <taxon>Bacillota</taxon>
        <taxon>Clostridia</taxon>
        <taxon>Eubacteriales</taxon>
        <taxon>Clostridiaceae</taxon>
        <taxon>Clostridium</taxon>
    </lineage>
</organism>
<evidence type="ECO:0000256" key="6">
    <source>
        <dbReference type="ARBA" id="ARBA00022741"/>
    </source>
</evidence>